<accession>A0A183SR00</accession>
<evidence type="ECO:0000313" key="3">
    <source>
        <dbReference type="WBParaSite" id="SSLN_0000686001-mRNA-1"/>
    </source>
</evidence>
<dbReference type="Proteomes" id="UP000275846">
    <property type="component" value="Unassembled WGS sequence"/>
</dbReference>
<organism evidence="3">
    <name type="scientific">Schistocephalus solidus</name>
    <name type="common">Tapeworm</name>
    <dbReference type="NCBI Taxonomy" id="70667"/>
    <lineage>
        <taxon>Eukaryota</taxon>
        <taxon>Metazoa</taxon>
        <taxon>Spiralia</taxon>
        <taxon>Lophotrochozoa</taxon>
        <taxon>Platyhelminthes</taxon>
        <taxon>Cestoda</taxon>
        <taxon>Eucestoda</taxon>
        <taxon>Diphyllobothriidea</taxon>
        <taxon>Diphyllobothriidae</taxon>
        <taxon>Schistocephalus</taxon>
    </lineage>
</organism>
<dbReference type="EMBL" id="UYSU01033789">
    <property type="protein sequence ID" value="VDL93033.1"/>
    <property type="molecule type" value="Genomic_DNA"/>
</dbReference>
<dbReference type="AlphaFoldDB" id="A0A183SR00"/>
<protein>
    <submittedName>
        <fullName evidence="3">Endo/exonuclease/phosphatase domain-containing protein</fullName>
    </submittedName>
</protein>
<dbReference type="PANTHER" id="PTHR23227:SF84">
    <property type="entry name" value="ENDONUCLEASE_EXONUCLEASE_PHOSPHATASE DOMAIN-CONTAINING PROTEIN"/>
    <property type="match status" value="1"/>
</dbReference>
<dbReference type="WBParaSite" id="SSLN_0000686001-mRNA-1">
    <property type="protein sequence ID" value="SSLN_0000686001-mRNA-1"/>
    <property type="gene ID" value="SSLN_0000686001"/>
</dbReference>
<reference evidence="1 2" key="2">
    <citation type="submission" date="2018-11" db="EMBL/GenBank/DDBJ databases">
        <authorList>
            <consortium name="Pathogen Informatics"/>
        </authorList>
    </citation>
    <scope>NUCLEOTIDE SEQUENCE [LARGE SCALE GENOMIC DNA]</scope>
    <source>
        <strain evidence="1 2">NST_G2</strain>
    </source>
</reference>
<dbReference type="Gene3D" id="3.60.10.10">
    <property type="entry name" value="Endonuclease/exonuclease/phosphatase"/>
    <property type="match status" value="1"/>
</dbReference>
<dbReference type="InterPro" id="IPR027124">
    <property type="entry name" value="Swc5/CFDP1/2"/>
</dbReference>
<dbReference type="SUPFAM" id="SSF56219">
    <property type="entry name" value="DNase I-like"/>
    <property type="match status" value="1"/>
</dbReference>
<dbReference type="PANTHER" id="PTHR23227">
    <property type="entry name" value="BUCENTAUR RELATED"/>
    <property type="match status" value="1"/>
</dbReference>
<dbReference type="STRING" id="70667.A0A183SR00"/>
<keyword evidence="2" id="KW-1185">Reference proteome</keyword>
<proteinExistence type="predicted"/>
<name>A0A183SR00_SCHSO</name>
<gene>
    <name evidence="1" type="ORF">SSLN_LOCUS6648</name>
</gene>
<evidence type="ECO:0000313" key="2">
    <source>
        <dbReference type="Proteomes" id="UP000275846"/>
    </source>
</evidence>
<dbReference type="InterPro" id="IPR036691">
    <property type="entry name" value="Endo/exonu/phosph_ase_sf"/>
</dbReference>
<sequence>MCVVRGVGVLVRGSTTEIAFGLSICLVQVVNAPVTAFSWYKTLTFGSSKLGSAGGGGCVFGSVRPKAERRDAGVAFAIWNVIVGRLPCPPQGKNDRLMNLRLPLRGAKFATIKSACAPPMTSSDAAKDKFYEDLHTLLATAPKVDKLIILGDFNARFGTDHAAWQGVLGPRGLGCCNFNGLLLLQTCAEHRLLLTNTFFRLPTVDAPSVAALATAGLCSSLEARSTGRAGNQGDPRCRWLDRSPPRHLPDEALTLTPTKAPSNLLTEKNGLHKAYMDLRTDATKAAFFRCRRLVQQRPREMQNAWMVRKAEEIQGYADRNEMINCFKAIYGPCIKGIASLLRADGTTMLTEKS</sequence>
<reference evidence="3" key="1">
    <citation type="submission" date="2016-06" db="UniProtKB">
        <authorList>
            <consortium name="WormBaseParasite"/>
        </authorList>
    </citation>
    <scope>IDENTIFICATION</scope>
</reference>
<evidence type="ECO:0000313" key="1">
    <source>
        <dbReference type="EMBL" id="VDL93033.1"/>
    </source>
</evidence>